<evidence type="ECO:0000313" key="2">
    <source>
        <dbReference type="Proteomes" id="UP000525329"/>
    </source>
</evidence>
<dbReference type="SUPFAM" id="SSF88697">
    <property type="entry name" value="PUA domain-like"/>
    <property type="match status" value="1"/>
</dbReference>
<protein>
    <submittedName>
        <fullName evidence="1">Uncharacterized protein</fullName>
    </submittedName>
</protein>
<gene>
    <name evidence="1" type="ORF">H0A74_03215</name>
</gene>
<organism evidence="1 2">
    <name type="scientific">Candidatus Vesicomyosocius endoextente</name>
    <dbReference type="NCBI Taxonomy" id="2738853"/>
    <lineage>
        <taxon>Bacteria</taxon>
        <taxon>Pseudomonadati</taxon>
        <taxon>Pseudomonadota</taxon>
        <taxon>Gammaproteobacteria</taxon>
        <taxon>Candidatus Pseudothioglobaceae</taxon>
        <taxon>Candidatus Vesicomyidisocius</taxon>
    </lineage>
</organism>
<evidence type="ECO:0000313" key="1">
    <source>
        <dbReference type="EMBL" id="NYT52566.1"/>
    </source>
</evidence>
<proteinExistence type="predicted"/>
<dbReference type="Gene3D" id="2.40.240.20">
    <property type="entry name" value="Hypothetical PUA domain-like, domain 1"/>
    <property type="match status" value="1"/>
</dbReference>
<name>A0A853GCK7_9GAMM</name>
<dbReference type="InterPro" id="IPR015947">
    <property type="entry name" value="PUA-like_sf"/>
</dbReference>
<dbReference type="Proteomes" id="UP000525329">
    <property type="component" value="Unassembled WGS sequence"/>
</dbReference>
<sequence>MKHVRLCQNISLKINKKLVLDEYVSCNLAKLLRFLQGQEITLFNGDSSNYLATIVRVKKLS</sequence>
<dbReference type="AlphaFoldDB" id="A0A853GCK7"/>
<comment type="caution">
    <text evidence="1">The sequence shown here is derived from an EMBL/GenBank/DDBJ whole genome shotgun (WGS) entry which is preliminary data.</text>
</comment>
<dbReference type="EMBL" id="JACCHU010000002">
    <property type="protein sequence ID" value="NYT52566.1"/>
    <property type="molecule type" value="Genomic_DNA"/>
</dbReference>
<accession>A0A853GCK7</accession>
<reference evidence="1 2" key="1">
    <citation type="submission" date="2020-05" db="EMBL/GenBank/DDBJ databases">
        <title>Horizontal transmission and recombination maintain forever young bacterial symbiont genomes.</title>
        <authorList>
            <person name="Russell S.L."/>
            <person name="Pepper-Tunick E."/>
            <person name="Svedberg J."/>
            <person name="Byrne A."/>
            <person name="Ruelas Castillo J."/>
            <person name="Vollmers C."/>
            <person name="Beinart R.A."/>
            <person name="Corbett-Detig R."/>
        </authorList>
    </citation>
    <scope>NUCLEOTIDE SEQUENCE [LARGE SCALE GENOMIC DNA]</scope>
    <source>
        <strain evidence="1">Monterey_2004</strain>
    </source>
</reference>